<sequence length="134" mass="13470">MLIVAIFLDCLAALGMAGLALKYLRATPPVEYHARIMAADTVGPATKRVIGALYRVLAGALLALAGGVAIVALGGVMGDAFWAKLAVLIMIAGAGGTAVAVMRGVETETGVRTPWRPAAGLTGLGALGFVLALV</sequence>
<keyword evidence="1" id="KW-0472">Membrane</keyword>
<proteinExistence type="predicted"/>
<accession>A0A1H3T6A4</accession>
<feature type="transmembrane region" description="Helical" evidence="1">
    <location>
        <begin position="81"/>
        <end position="102"/>
    </location>
</feature>
<dbReference type="OrthoDB" id="7857161at2"/>
<gene>
    <name evidence="2" type="ORF">SAMN05444004_11542</name>
</gene>
<dbReference type="Proteomes" id="UP000198914">
    <property type="component" value="Unassembled WGS sequence"/>
</dbReference>
<organism evidence="2 3">
    <name type="scientific">Jannaschia faecimaris</name>
    <dbReference type="NCBI Taxonomy" id="1244108"/>
    <lineage>
        <taxon>Bacteria</taxon>
        <taxon>Pseudomonadati</taxon>
        <taxon>Pseudomonadota</taxon>
        <taxon>Alphaproteobacteria</taxon>
        <taxon>Rhodobacterales</taxon>
        <taxon>Roseobacteraceae</taxon>
        <taxon>Jannaschia</taxon>
    </lineage>
</organism>
<evidence type="ECO:0000256" key="1">
    <source>
        <dbReference type="SAM" id="Phobius"/>
    </source>
</evidence>
<reference evidence="3" key="1">
    <citation type="submission" date="2016-10" db="EMBL/GenBank/DDBJ databases">
        <authorList>
            <person name="Varghese N."/>
            <person name="Submissions S."/>
        </authorList>
    </citation>
    <scope>NUCLEOTIDE SEQUENCE [LARGE SCALE GENOMIC DNA]</scope>
    <source>
        <strain evidence="3">DSM 100420</strain>
    </source>
</reference>
<evidence type="ECO:0000313" key="2">
    <source>
        <dbReference type="EMBL" id="SDZ45744.1"/>
    </source>
</evidence>
<feature type="transmembrane region" description="Helical" evidence="1">
    <location>
        <begin position="50"/>
        <end position="74"/>
    </location>
</feature>
<keyword evidence="1" id="KW-0812">Transmembrane</keyword>
<dbReference type="RefSeq" id="WP_092647210.1">
    <property type="nucleotide sequence ID" value="NZ_FNPX01000015.1"/>
</dbReference>
<dbReference type="STRING" id="1244108.SAMN05444004_11542"/>
<keyword evidence="1" id="KW-1133">Transmembrane helix</keyword>
<evidence type="ECO:0000313" key="3">
    <source>
        <dbReference type="Proteomes" id="UP000198914"/>
    </source>
</evidence>
<dbReference type="AlphaFoldDB" id="A0A1H3T6A4"/>
<dbReference type="EMBL" id="FNPX01000015">
    <property type="protein sequence ID" value="SDZ45744.1"/>
    <property type="molecule type" value="Genomic_DNA"/>
</dbReference>
<name>A0A1H3T6A4_9RHOB</name>
<evidence type="ECO:0008006" key="4">
    <source>
        <dbReference type="Google" id="ProtNLM"/>
    </source>
</evidence>
<protein>
    <recommendedName>
        <fullName evidence="4">DUF3784 domain-containing protein</fullName>
    </recommendedName>
</protein>
<keyword evidence="3" id="KW-1185">Reference proteome</keyword>
<feature type="transmembrane region" description="Helical" evidence="1">
    <location>
        <begin position="114"/>
        <end position="133"/>
    </location>
</feature>